<evidence type="ECO:0000256" key="1">
    <source>
        <dbReference type="ARBA" id="ARBA00023159"/>
    </source>
</evidence>
<accession>A0ABX6J2I8</accession>
<gene>
    <name evidence="3" type="ORF">GTQ55_15105</name>
</gene>
<feature type="domain" description="Ada DNA repair metal-binding" evidence="2">
    <location>
        <begin position="30"/>
        <end position="78"/>
    </location>
</feature>
<organism evidence="3 4">
    <name type="scientific">Microbulbifer hydrolyticus</name>
    <dbReference type="NCBI Taxonomy" id="48074"/>
    <lineage>
        <taxon>Bacteria</taxon>
        <taxon>Pseudomonadati</taxon>
        <taxon>Pseudomonadota</taxon>
        <taxon>Gammaproteobacteria</taxon>
        <taxon>Cellvibrionales</taxon>
        <taxon>Microbulbiferaceae</taxon>
        <taxon>Microbulbifer</taxon>
    </lineage>
</organism>
<protein>
    <submittedName>
        <fullName evidence="3">Metal-binding protein</fullName>
    </submittedName>
</protein>
<name>A0ABX6J2I8_9GAMM</name>
<dbReference type="InterPro" id="IPR004026">
    <property type="entry name" value="Ada_DNA_repair_Zn-bd"/>
</dbReference>
<dbReference type="InterPro" id="IPR035451">
    <property type="entry name" value="Ada-like_dom_sf"/>
</dbReference>
<dbReference type="EMBL" id="CP047491">
    <property type="protein sequence ID" value="QHQ40176.1"/>
    <property type="molecule type" value="Genomic_DNA"/>
</dbReference>
<sequence>MDQGKRMKLYKLLNSDGEVYESAEKGQLGGNSREKIYGTLDCTAANNALGNNIYENYRVFFANESVAIAAGYRPCGRCLKSEYKKWKESQEHPELQG</sequence>
<dbReference type="Proteomes" id="UP000464675">
    <property type="component" value="Chromosome"/>
</dbReference>
<evidence type="ECO:0000259" key="2">
    <source>
        <dbReference type="Pfam" id="PF02805"/>
    </source>
</evidence>
<dbReference type="Gene3D" id="3.40.10.10">
    <property type="entry name" value="DNA Methylphosphotriester Repair Domain"/>
    <property type="match status" value="1"/>
</dbReference>
<keyword evidence="4" id="KW-1185">Reference proteome</keyword>
<reference evidence="3 4" key="1">
    <citation type="submission" date="2020-01" db="EMBL/GenBank/DDBJ databases">
        <title>The possibility of degradation of plastic by Microbulbifer hydrolyticus IRE-31.</title>
        <authorList>
            <person name="Liu L."/>
        </authorList>
    </citation>
    <scope>NUCLEOTIDE SEQUENCE [LARGE SCALE GENOMIC DNA]</scope>
    <source>
        <strain evidence="3 4">IRE-31</strain>
    </source>
</reference>
<dbReference type="Pfam" id="PF02805">
    <property type="entry name" value="Ada_Zn_binding"/>
    <property type="match status" value="1"/>
</dbReference>
<evidence type="ECO:0000313" key="3">
    <source>
        <dbReference type="EMBL" id="QHQ40176.1"/>
    </source>
</evidence>
<dbReference type="SUPFAM" id="SSF57884">
    <property type="entry name" value="Ada DNA repair protein, N-terminal domain (N-Ada 10)"/>
    <property type="match status" value="1"/>
</dbReference>
<proteinExistence type="predicted"/>
<keyword evidence="1" id="KW-0010">Activator</keyword>
<evidence type="ECO:0000313" key="4">
    <source>
        <dbReference type="Proteomes" id="UP000464675"/>
    </source>
</evidence>